<keyword evidence="2" id="KW-0349">Heme</keyword>
<dbReference type="InterPro" id="IPR002397">
    <property type="entry name" value="Cyt_P450_B"/>
</dbReference>
<dbReference type="InterPro" id="IPR001128">
    <property type="entry name" value="Cyt_P450"/>
</dbReference>
<evidence type="ECO:0000313" key="3">
    <source>
        <dbReference type="EMBL" id="MDC0715845.1"/>
    </source>
</evidence>
<dbReference type="EMBL" id="JAQNDL010000001">
    <property type="protein sequence ID" value="MDC0715845.1"/>
    <property type="molecule type" value="Genomic_DNA"/>
</dbReference>
<organism evidence="3 4">
    <name type="scientific">Nannocystis bainbridge</name>
    <dbReference type="NCBI Taxonomy" id="2995303"/>
    <lineage>
        <taxon>Bacteria</taxon>
        <taxon>Pseudomonadati</taxon>
        <taxon>Myxococcota</taxon>
        <taxon>Polyangia</taxon>
        <taxon>Nannocystales</taxon>
        <taxon>Nannocystaceae</taxon>
        <taxon>Nannocystis</taxon>
    </lineage>
</organism>
<comment type="similarity">
    <text evidence="1 2">Belongs to the cytochrome P450 family.</text>
</comment>
<evidence type="ECO:0000256" key="2">
    <source>
        <dbReference type="RuleBase" id="RU000461"/>
    </source>
</evidence>
<dbReference type="PROSITE" id="PS00086">
    <property type="entry name" value="CYTOCHROME_P450"/>
    <property type="match status" value="1"/>
</dbReference>
<keyword evidence="2" id="KW-0479">Metal-binding</keyword>
<name>A0ABT5DQC4_9BACT</name>
<accession>A0ABT5DQC4</accession>
<comment type="caution">
    <text evidence="3">The sequence shown here is derived from an EMBL/GenBank/DDBJ whole genome shotgun (WGS) entry which is preliminary data.</text>
</comment>
<keyword evidence="2" id="KW-0408">Iron</keyword>
<dbReference type="RefSeq" id="WP_272084270.1">
    <property type="nucleotide sequence ID" value="NZ_JAQNDL010000001.1"/>
</dbReference>
<proteinExistence type="inferred from homology"/>
<keyword evidence="2" id="KW-0560">Oxidoreductase</keyword>
<dbReference type="SUPFAM" id="SSF48264">
    <property type="entry name" value="Cytochrome P450"/>
    <property type="match status" value="1"/>
</dbReference>
<keyword evidence="4" id="KW-1185">Reference proteome</keyword>
<protein>
    <submittedName>
        <fullName evidence="3">Cytochrome P450</fullName>
    </submittedName>
</protein>
<dbReference type="PANTHER" id="PTHR46696">
    <property type="entry name" value="P450, PUTATIVE (EUROFUNG)-RELATED"/>
    <property type="match status" value="1"/>
</dbReference>
<evidence type="ECO:0000313" key="4">
    <source>
        <dbReference type="Proteomes" id="UP001221686"/>
    </source>
</evidence>
<dbReference type="CDD" id="cd20625">
    <property type="entry name" value="CYP164-like"/>
    <property type="match status" value="1"/>
</dbReference>
<reference evidence="3 4" key="1">
    <citation type="submission" date="2022-11" db="EMBL/GenBank/DDBJ databases">
        <title>Minimal conservation of predation-associated metabolite biosynthetic gene clusters underscores biosynthetic potential of Myxococcota including descriptions for ten novel species: Archangium lansinium sp. nov., Myxococcus landrumus sp. nov., Nannocystis bai.</title>
        <authorList>
            <person name="Ahearne A."/>
            <person name="Stevens C."/>
            <person name="Dowd S."/>
        </authorList>
    </citation>
    <scope>NUCLEOTIDE SEQUENCE [LARGE SCALE GENOMIC DNA]</scope>
    <source>
        <strain evidence="3 4">BB15-2</strain>
    </source>
</reference>
<dbReference type="InterPro" id="IPR017972">
    <property type="entry name" value="Cyt_P450_CS"/>
</dbReference>
<dbReference type="InterPro" id="IPR036396">
    <property type="entry name" value="Cyt_P450_sf"/>
</dbReference>
<dbReference type="PANTHER" id="PTHR46696:SF1">
    <property type="entry name" value="CYTOCHROME P450 YJIB-RELATED"/>
    <property type="match status" value="1"/>
</dbReference>
<dbReference type="Gene3D" id="1.10.630.10">
    <property type="entry name" value="Cytochrome P450"/>
    <property type="match status" value="1"/>
</dbReference>
<sequence length="413" mass="46024">MEDAMDFSTALFSPEAASDPHPLFAHMREAAPVHRLQRYGWWAVTRHAEVARILRQPELFSSDTGLDRLRPPHIDARAWQELERARGPSMFNADPPEHTRLRKLVSAAFTPRAMTLLARRVQQVASGLVDAILQREQFDVVSDLAIPLPVTVIAEMLGVDAARGAEFKRWSDDLLTLAKVTREQCASRQESVRLVASRRDLFAYLQAMIAARRERPRDDLISLLVRAESEDGALTAGEVLGTAVLLLVAGNETTTNVIATGTHLLLEHPEVLEELRADPGLVPPFIEEVLRYDGPATMLFRRTRAAVEVAGTQLAAGELVLLLLSAANRDPRQFPEPDRFDIHRDTRGHLAFGQGIHFCVGAPLSRLEGKIAFTELIGRLPAFARAEGRADWNDYSSLRGLRSLPLRWERRAA</sequence>
<dbReference type="Proteomes" id="UP001221686">
    <property type="component" value="Unassembled WGS sequence"/>
</dbReference>
<gene>
    <name evidence="3" type="ORF">POL25_03005</name>
</gene>
<dbReference type="Pfam" id="PF00067">
    <property type="entry name" value="p450"/>
    <property type="match status" value="2"/>
</dbReference>
<evidence type="ECO:0000256" key="1">
    <source>
        <dbReference type="ARBA" id="ARBA00010617"/>
    </source>
</evidence>
<keyword evidence="2" id="KW-0503">Monooxygenase</keyword>
<dbReference type="PRINTS" id="PR00359">
    <property type="entry name" value="BP450"/>
</dbReference>